<evidence type="ECO:0000313" key="2">
    <source>
        <dbReference type="Proteomes" id="UP000887566"/>
    </source>
</evidence>
<evidence type="ECO:0000313" key="3">
    <source>
        <dbReference type="WBParaSite" id="PSAMB.scaffold556size47244.g6846.t1"/>
    </source>
</evidence>
<dbReference type="AlphaFoldDB" id="A0A914WVM6"/>
<keyword evidence="2" id="KW-1185">Reference proteome</keyword>
<name>A0A914WVM6_9BILA</name>
<keyword evidence="1" id="KW-0732">Signal</keyword>
<proteinExistence type="predicted"/>
<dbReference type="Proteomes" id="UP000887566">
    <property type="component" value="Unplaced"/>
</dbReference>
<evidence type="ECO:0000256" key="1">
    <source>
        <dbReference type="SAM" id="SignalP"/>
    </source>
</evidence>
<feature type="chain" id="PRO_5037470960" evidence="1">
    <location>
        <begin position="24"/>
        <end position="84"/>
    </location>
</feature>
<accession>A0A914WVM6</accession>
<reference evidence="3" key="1">
    <citation type="submission" date="2022-11" db="UniProtKB">
        <authorList>
            <consortium name="WormBaseParasite"/>
        </authorList>
    </citation>
    <scope>IDENTIFICATION</scope>
</reference>
<sequence>MSRFTAVIFLAVCLLGLYQTVNANVIPQPAAAATDVKPPMMGEGRGISWECTAKCTAFWACKAQCFFMCHCDVPSGCDCNNFGR</sequence>
<organism evidence="2 3">
    <name type="scientific">Plectus sambesii</name>
    <dbReference type="NCBI Taxonomy" id="2011161"/>
    <lineage>
        <taxon>Eukaryota</taxon>
        <taxon>Metazoa</taxon>
        <taxon>Ecdysozoa</taxon>
        <taxon>Nematoda</taxon>
        <taxon>Chromadorea</taxon>
        <taxon>Plectida</taxon>
        <taxon>Plectina</taxon>
        <taxon>Plectoidea</taxon>
        <taxon>Plectidae</taxon>
        <taxon>Plectus</taxon>
    </lineage>
</organism>
<protein>
    <submittedName>
        <fullName evidence="3">Uncharacterized protein</fullName>
    </submittedName>
</protein>
<feature type="signal peptide" evidence="1">
    <location>
        <begin position="1"/>
        <end position="23"/>
    </location>
</feature>
<dbReference type="WBParaSite" id="PSAMB.scaffold556size47244.g6846.t1">
    <property type="protein sequence ID" value="PSAMB.scaffold556size47244.g6846.t1"/>
    <property type="gene ID" value="PSAMB.scaffold556size47244.g6846"/>
</dbReference>